<organism evidence="1 2">
    <name type="scientific">Helianthus annuus</name>
    <name type="common">Common sunflower</name>
    <dbReference type="NCBI Taxonomy" id="4232"/>
    <lineage>
        <taxon>Eukaryota</taxon>
        <taxon>Viridiplantae</taxon>
        <taxon>Streptophyta</taxon>
        <taxon>Embryophyta</taxon>
        <taxon>Tracheophyta</taxon>
        <taxon>Spermatophyta</taxon>
        <taxon>Magnoliopsida</taxon>
        <taxon>eudicotyledons</taxon>
        <taxon>Gunneridae</taxon>
        <taxon>Pentapetalae</taxon>
        <taxon>asterids</taxon>
        <taxon>campanulids</taxon>
        <taxon>Asterales</taxon>
        <taxon>Asteraceae</taxon>
        <taxon>Asteroideae</taxon>
        <taxon>Heliantheae alliance</taxon>
        <taxon>Heliantheae</taxon>
        <taxon>Helianthus</taxon>
    </lineage>
</organism>
<sequence length="50" mass="5921">MMNLIGLPFKESLEAIGYEYMPKGCLKNHLFRSKISSGYIFLYIYNLVWK</sequence>
<protein>
    <submittedName>
        <fullName evidence="1">Uncharacterized protein</fullName>
    </submittedName>
</protein>
<accession>A0A251UHR1</accession>
<reference evidence="2" key="1">
    <citation type="journal article" date="2017" name="Nature">
        <title>The sunflower genome provides insights into oil metabolism, flowering and Asterid evolution.</title>
        <authorList>
            <person name="Badouin H."/>
            <person name="Gouzy J."/>
            <person name="Grassa C.J."/>
            <person name="Murat F."/>
            <person name="Staton S.E."/>
            <person name="Cottret L."/>
            <person name="Lelandais-Briere C."/>
            <person name="Owens G.L."/>
            <person name="Carrere S."/>
            <person name="Mayjonade B."/>
            <person name="Legrand L."/>
            <person name="Gill N."/>
            <person name="Kane N.C."/>
            <person name="Bowers J.E."/>
            <person name="Hubner S."/>
            <person name="Bellec A."/>
            <person name="Berard A."/>
            <person name="Berges H."/>
            <person name="Blanchet N."/>
            <person name="Boniface M.C."/>
            <person name="Brunel D."/>
            <person name="Catrice O."/>
            <person name="Chaidir N."/>
            <person name="Claudel C."/>
            <person name="Donnadieu C."/>
            <person name="Faraut T."/>
            <person name="Fievet G."/>
            <person name="Helmstetter N."/>
            <person name="King M."/>
            <person name="Knapp S.J."/>
            <person name="Lai Z."/>
            <person name="Le Paslier M.C."/>
            <person name="Lippi Y."/>
            <person name="Lorenzon L."/>
            <person name="Mandel J.R."/>
            <person name="Marage G."/>
            <person name="Marchand G."/>
            <person name="Marquand E."/>
            <person name="Bret-Mestries E."/>
            <person name="Morien E."/>
            <person name="Nambeesan S."/>
            <person name="Nguyen T."/>
            <person name="Pegot-Espagnet P."/>
            <person name="Pouilly N."/>
            <person name="Raftis F."/>
            <person name="Sallet E."/>
            <person name="Schiex T."/>
            <person name="Thomas J."/>
            <person name="Vandecasteele C."/>
            <person name="Vares D."/>
            <person name="Vear F."/>
            <person name="Vautrin S."/>
            <person name="Crespi M."/>
            <person name="Mangin B."/>
            <person name="Burke J.M."/>
            <person name="Salse J."/>
            <person name="Munos S."/>
            <person name="Vincourt P."/>
            <person name="Rieseberg L.H."/>
            <person name="Langlade N.B."/>
        </authorList>
    </citation>
    <scope>NUCLEOTIDE SEQUENCE [LARGE SCALE GENOMIC DNA]</scope>
    <source>
        <strain evidence="2">cv. SF193</strain>
    </source>
</reference>
<dbReference type="EMBL" id="CM007895">
    <property type="protein sequence ID" value="OTG22900.1"/>
    <property type="molecule type" value="Genomic_DNA"/>
</dbReference>
<evidence type="ECO:0000313" key="2">
    <source>
        <dbReference type="Proteomes" id="UP000215914"/>
    </source>
</evidence>
<dbReference type="Proteomes" id="UP000215914">
    <property type="component" value="Chromosome 6"/>
</dbReference>
<dbReference type="AlphaFoldDB" id="A0A251UHR1"/>
<keyword evidence="2" id="KW-1185">Reference proteome</keyword>
<name>A0A251UHR1_HELAN</name>
<evidence type="ECO:0000313" key="1">
    <source>
        <dbReference type="EMBL" id="OTG22900.1"/>
    </source>
</evidence>
<gene>
    <name evidence="1" type="ORF">HannXRQ_Chr06g0176471</name>
</gene>
<dbReference type="InParanoid" id="A0A251UHR1"/>
<proteinExistence type="predicted"/>